<dbReference type="InterPro" id="IPR002113">
    <property type="entry name" value="ADT_euk_type"/>
</dbReference>
<dbReference type="PRINTS" id="PR00926">
    <property type="entry name" value="MITOCARRIER"/>
</dbReference>
<dbReference type="Gene3D" id="1.50.40.10">
    <property type="entry name" value="Mitochondrial carrier domain"/>
    <property type="match status" value="1"/>
</dbReference>
<accession>A0ABN7S166</accession>
<evidence type="ECO:0000256" key="8">
    <source>
        <dbReference type="ARBA" id="ARBA00022792"/>
    </source>
</evidence>
<evidence type="ECO:0000256" key="14">
    <source>
        <dbReference type="ARBA" id="ARBA00045250"/>
    </source>
</evidence>
<evidence type="ECO:0000256" key="9">
    <source>
        <dbReference type="ARBA" id="ARBA00022989"/>
    </source>
</evidence>
<evidence type="ECO:0000313" key="18">
    <source>
        <dbReference type="EMBL" id="CAG5090696.1"/>
    </source>
</evidence>
<evidence type="ECO:0000256" key="4">
    <source>
        <dbReference type="ARBA" id="ARBA00022448"/>
    </source>
</evidence>
<dbReference type="InterPro" id="IPR018108">
    <property type="entry name" value="MCP_transmembrane"/>
</dbReference>
<evidence type="ECO:0000256" key="13">
    <source>
        <dbReference type="ARBA" id="ARBA00024169"/>
    </source>
</evidence>
<sequence length="305" mass="33672">MAAKKEKSAAETFFINLMLGGTAGGISKTVVAPIERVKLLLQVQDASHQMKGAGVKPYTGMMNCFSRVYAEQGLASFWRGNMANVIRYFPTQALNFAFKERYQKFFIRHDKKTDFWKFFAGMLAAGGAAGATSMAFVYPLDFARTRLGADVGKSASERQFNGIGDCMRKIYKADGITGLYQGFTISVVGIIIYRACFFGLYDTIKAMAFDDPKKSNFIFSFCVGFAVETLAGIIAYPIDTVRRRMMMQSGEGSQRMYSGSIDCARKILANEGGVPAFFKGCFSNILRGLGGAIVLVMYDEMKKYV</sequence>
<dbReference type="SUPFAM" id="SSF103506">
    <property type="entry name" value="Mitochondrial carrier"/>
    <property type="match status" value="1"/>
</dbReference>
<keyword evidence="5" id="KW-0050">Antiport</keyword>
<comment type="subcellular location">
    <subcellularLocation>
        <location evidence="17">Membrane</location>
        <topology evidence="17">Multi-pass membrane protein</topology>
    </subcellularLocation>
    <subcellularLocation>
        <location evidence="1">Mitochondrion inner membrane</location>
        <topology evidence="1">Multi-pass membrane protein</topology>
    </subcellularLocation>
</comment>
<keyword evidence="11 15" id="KW-0472">Membrane</keyword>
<dbReference type="PROSITE" id="PS50920">
    <property type="entry name" value="SOLCAR"/>
    <property type="match status" value="3"/>
</dbReference>
<comment type="function">
    <text evidence="17">Catalyzes the exchange of ADP and ATP across the membrane.</text>
</comment>
<feature type="transmembrane region" description="Helical" evidence="17">
    <location>
        <begin position="216"/>
        <end position="238"/>
    </location>
</feature>
<keyword evidence="6 15" id="KW-0812">Transmembrane</keyword>
<comment type="subunit">
    <text evidence="3 17">Monomer.</text>
</comment>
<feature type="repeat" description="Solcar" evidence="15">
    <location>
        <begin position="117"/>
        <end position="207"/>
    </location>
</feature>
<gene>
    <name evidence="18" type="ORF">OKIOD_LOCUS4247</name>
</gene>
<protein>
    <recommendedName>
        <fullName evidence="17">ADP/ATP translocase</fullName>
    </recommendedName>
    <alternativeName>
        <fullName evidence="17">ADP,ATP carrier protein</fullName>
    </alternativeName>
</protein>
<evidence type="ECO:0000256" key="6">
    <source>
        <dbReference type="ARBA" id="ARBA00022692"/>
    </source>
</evidence>
<comment type="similarity">
    <text evidence="2 16">Belongs to the mitochondrial carrier (TC 2.A.29) family.</text>
</comment>
<evidence type="ECO:0000256" key="11">
    <source>
        <dbReference type="ARBA" id="ARBA00023136"/>
    </source>
</evidence>
<keyword evidence="10" id="KW-0496">Mitochondrion</keyword>
<evidence type="ECO:0000256" key="15">
    <source>
        <dbReference type="PROSITE-ProRule" id="PRU00282"/>
    </source>
</evidence>
<evidence type="ECO:0000256" key="17">
    <source>
        <dbReference type="RuleBase" id="RU368008"/>
    </source>
</evidence>
<dbReference type="InterPro" id="IPR002067">
    <property type="entry name" value="MCP"/>
</dbReference>
<evidence type="ECO:0000256" key="3">
    <source>
        <dbReference type="ARBA" id="ARBA00011245"/>
    </source>
</evidence>
<evidence type="ECO:0000313" key="19">
    <source>
        <dbReference type="Proteomes" id="UP001158576"/>
    </source>
</evidence>
<feature type="repeat" description="Solcar" evidence="15">
    <location>
        <begin position="215"/>
        <end position="304"/>
    </location>
</feature>
<evidence type="ECO:0000256" key="1">
    <source>
        <dbReference type="ARBA" id="ARBA00004448"/>
    </source>
</evidence>
<evidence type="ECO:0000256" key="12">
    <source>
        <dbReference type="ARBA" id="ARBA00024143"/>
    </source>
</evidence>
<keyword evidence="9 17" id="KW-1133">Transmembrane helix</keyword>
<evidence type="ECO:0000256" key="16">
    <source>
        <dbReference type="RuleBase" id="RU000488"/>
    </source>
</evidence>
<evidence type="ECO:0000256" key="5">
    <source>
        <dbReference type="ARBA" id="ARBA00022449"/>
    </source>
</evidence>
<dbReference type="PANTHER" id="PTHR45635:SF14">
    <property type="entry name" value="ADP_ATP TRANSLOCASE"/>
    <property type="match status" value="1"/>
</dbReference>
<proteinExistence type="inferred from homology"/>
<comment type="caution">
    <text evidence="17">Lacks conserved residue(s) required for the propagation of feature annotation.</text>
</comment>
<feature type="repeat" description="Solcar" evidence="15">
    <location>
        <begin position="11"/>
        <end position="105"/>
    </location>
</feature>
<comment type="catalytic activity">
    <reaction evidence="13">
        <text>H(+)(in) = H(+)(out)</text>
        <dbReference type="Rhea" id="RHEA:34979"/>
        <dbReference type="ChEBI" id="CHEBI:15378"/>
    </reaction>
</comment>
<dbReference type="PANTHER" id="PTHR45635">
    <property type="entry name" value="ADP,ATP CARRIER PROTEIN 1-RELATED-RELATED"/>
    <property type="match status" value="1"/>
</dbReference>
<keyword evidence="7" id="KW-0677">Repeat</keyword>
<reference evidence="18 19" key="1">
    <citation type="submission" date="2021-04" db="EMBL/GenBank/DDBJ databases">
        <authorList>
            <person name="Bliznina A."/>
        </authorList>
    </citation>
    <scope>NUCLEOTIDE SEQUENCE [LARGE SCALE GENOMIC DNA]</scope>
</reference>
<organism evidence="18 19">
    <name type="scientific">Oikopleura dioica</name>
    <name type="common">Tunicate</name>
    <dbReference type="NCBI Taxonomy" id="34765"/>
    <lineage>
        <taxon>Eukaryota</taxon>
        <taxon>Metazoa</taxon>
        <taxon>Chordata</taxon>
        <taxon>Tunicata</taxon>
        <taxon>Appendicularia</taxon>
        <taxon>Copelata</taxon>
        <taxon>Oikopleuridae</taxon>
        <taxon>Oikopleura</taxon>
    </lineage>
</organism>
<feature type="transmembrane region" description="Helical" evidence="17">
    <location>
        <begin position="118"/>
        <end position="138"/>
    </location>
</feature>
<dbReference type="Proteomes" id="UP001158576">
    <property type="component" value="Chromosome PAR"/>
</dbReference>
<comment type="catalytic activity">
    <reaction evidence="12">
        <text>ADP(in) + ATP(out) = ADP(out) + ATP(in)</text>
        <dbReference type="Rhea" id="RHEA:34999"/>
        <dbReference type="ChEBI" id="CHEBI:30616"/>
        <dbReference type="ChEBI" id="CHEBI:456216"/>
    </reaction>
    <physiologicalReaction direction="left-to-right" evidence="12">
        <dbReference type="Rhea" id="RHEA:35000"/>
    </physiologicalReaction>
</comment>
<evidence type="ECO:0000256" key="10">
    <source>
        <dbReference type="ARBA" id="ARBA00023128"/>
    </source>
</evidence>
<dbReference type="EMBL" id="OU015568">
    <property type="protein sequence ID" value="CAG5090696.1"/>
    <property type="molecule type" value="Genomic_DNA"/>
</dbReference>
<keyword evidence="8" id="KW-0999">Mitochondrion inner membrane</keyword>
<feature type="transmembrane region" description="Helical" evidence="17">
    <location>
        <begin position="179"/>
        <end position="204"/>
    </location>
</feature>
<keyword evidence="19" id="KW-1185">Reference proteome</keyword>
<comment type="function">
    <text evidence="14">ADP:ATP antiporter that mediates import of ADP into the mitochondrial matrix for ATP synthesis, and export of ATP out to fuel the cell. Cycles between the cytoplasmic-open state (c-state) and the matrix-open state (m-state): operates by the alternating access mechanism with a single substrate-binding site intermittently exposed to either the cytosolic (c-state) or matrix (m-state) side of the inner mitochondrial membrane.</text>
</comment>
<name>A0ABN7S166_OIKDI</name>
<evidence type="ECO:0000256" key="2">
    <source>
        <dbReference type="ARBA" id="ARBA00006375"/>
    </source>
</evidence>
<keyword evidence="4 16" id="KW-0813">Transport</keyword>
<dbReference type="InterPro" id="IPR023395">
    <property type="entry name" value="MCP_dom_sf"/>
</dbReference>
<dbReference type="PRINTS" id="PR00927">
    <property type="entry name" value="ADPTRNSLCASE"/>
</dbReference>
<dbReference type="Pfam" id="PF00153">
    <property type="entry name" value="Mito_carr"/>
    <property type="match status" value="3"/>
</dbReference>
<evidence type="ECO:0000256" key="7">
    <source>
        <dbReference type="ARBA" id="ARBA00022737"/>
    </source>
</evidence>